<keyword evidence="3" id="KW-1185">Reference proteome</keyword>
<evidence type="ECO:0000313" key="2">
    <source>
        <dbReference type="EMBL" id="EKS42438.1"/>
    </source>
</evidence>
<dbReference type="EMBL" id="AGWY01000002">
    <property type="protein sequence ID" value="EKS42438.1"/>
    <property type="molecule type" value="Genomic_DNA"/>
</dbReference>
<organism evidence="2 3">
    <name type="scientific">Afipia clevelandensis ATCC 49720</name>
    <dbReference type="NCBI Taxonomy" id="883079"/>
    <lineage>
        <taxon>Bacteria</taxon>
        <taxon>Pseudomonadati</taxon>
        <taxon>Pseudomonadota</taxon>
        <taxon>Alphaproteobacteria</taxon>
        <taxon>Hyphomicrobiales</taxon>
        <taxon>Nitrobacteraceae</taxon>
        <taxon>Afipia</taxon>
    </lineage>
</organism>
<dbReference type="PATRIC" id="fig|883079.3.peg.623"/>
<evidence type="ECO:0000313" key="3">
    <source>
        <dbReference type="Proteomes" id="UP000001095"/>
    </source>
</evidence>
<dbReference type="HOGENOM" id="CLU_154609_0_0_5"/>
<dbReference type="OrthoDB" id="7477898at2"/>
<reference evidence="2 3" key="1">
    <citation type="submission" date="2012-04" db="EMBL/GenBank/DDBJ databases">
        <title>The Genome Sequence of Afipia clevelandensis ATCC 49720.</title>
        <authorList>
            <consortium name="The Broad Institute Genome Sequencing Platform"/>
            <person name="Earl A."/>
            <person name="Ward D."/>
            <person name="Feldgarden M."/>
            <person name="Gevers D."/>
            <person name="Huys G."/>
            <person name="Walker B."/>
            <person name="Young S.K."/>
            <person name="Zeng Q."/>
            <person name="Gargeya S."/>
            <person name="Fitzgerald M."/>
            <person name="Haas B."/>
            <person name="Abouelleil A."/>
            <person name="Alvarado L."/>
            <person name="Arachchi H.M."/>
            <person name="Berlin A."/>
            <person name="Chapman S.B."/>
            <person name="Goldberg J."/>
            <person name="Griggs A."/>
            <person name="Gujja S."/>
            <person name="Hansen M."/>
            <person name="Howarth C."/>
            <person name="Imamovic A."/>
            <person name="Larimer J."/>
            <person name="McCowen C."/>
            <person name="Montmayeur A."/>
            <person name="Murphy C."/>
            <person name="Neiman D."/>
            <person name="Pearson M."/>
            <person name="Priest M."/>
            <person name="Roberts A."/>
            <person name="Saif S."/>
            <person name="Shea T."/>
            <person name="Sisk P."/>
            <person name="Sykes S."/>
            <person name="Wortman J."/>
            <person name="Nusbaum C."/>
            <person name="Birren B."/>
        </authorList>
    </citation>
    <scope>NUCLEOTIDE SEQUENCE [LARGE SCALE GENOMIC DNA]</scope>
    <source>
        <strain evidence="2 3">ATCC 49720</strain>
    </source>
</reference>
<name>K8PVP1_9BRAD</name>
<evidence type="ECO:0000256" key="1">
    <source>
        <dbReference type="SAM" id="MobiDB-lite"/>
    </source>
</evidence>
<dbReference type="AlphaFoldDB" id="K8PVP1"/>
<dbReference type="Proteomes" id="UP000001095">
    <property type="component" value="Unassembled WGS sequence"/>
</dbReference>
<gene>
    <name evidence="2" type="ORF">HMPREF9696_00603</name>
</gene>
<accession>K8PVP1</accession>
<feature type="region of interest" description="Disordered" evidence="1">
    <location>
        <begin position="80"/>
        <end position="111"/>
    </location>
</feature>
<protein>
    <submittedName>
        <fullName evidence="2">Uncharacterized protein</fullName>
    </submittedName>
</protein>
<comment type="caution">
    <text evidence="2">The sequence shown here is derived from an EMBL/GenBank/DDBJ whole genome shotgun (WGS) entry which is preliminary data.</text>
</comment>
<dbReference type="RefSeq" id="WP_002711469.1">
    <property type="nucleotide sequence ID" value="NZ_KB375281.1"/>
</dbReference>
<sequence length="111" mass="11668">MSSEVRSRPFDIHANSLLAATFSHPDEVLSSPLLTAADKRCVLAAWASDAFAVEDNPWLRQLPGAPAAVALKDILSALRRLDDDDDGPPPFKGGAAQHAAPPPAQTMALAS</sequence>
<proteinExistence type="predicted"/>